<organism evidence="3 4">
    <name type="scientific">Silvimonas amylolytica</name>
    <dbReference type="NCBI Taxonomy" id="449663"/>
    <lineage>
        <taxon>Bacteria</taxon>
        <taxon>Pseudomonadati</taxon>
        <taxon>Pseudomonadota</taxon>
        <taxon>Betaproteobacteria</taxon>
        <taxon>Neisseriales</taxon>
        <taxon>Chitinibacteraceae</taxon>
        <taxon>Silvimonas</taxon>
    </lineage>
</organism>
<dbReference type="InterPro" id="IPR009468">
    <property type="entry name" value="DUF1090"/>
</dbReference>
<protein>
    <recommendedName>
        <fullName evidence="5">DUF1090 domain-containing protein</fullName>
    </recommendedName>
</protein>
<feature type="compositionally biased region" description="Basic and acidic residues" evidence="1">
    <location>
        <begin position="98"/>
        <end position="115"/>
    </location>
</feature>
<evidence type="ECO:0000256" key="1">
    <source>
        <dbReference type="SAM" id="MobiDB-lite"/>
    </source>
</evidence>
<dbReference type="Pfam" id="PF06476">
    <property type="entry name" value="DUF1090"/>
    <property type="match status" value="1"/>
</dbReference>
<evidence type="ECO:0008006" key="5">
    <source>
        <dbReference type="Google" id="ProtNLM"/>
    </source>
</evidence>
<sequence>MKKQLATTLFASVAFSPLAMADDSCLERQQHINQQLRYAQAHHNTQQAAGLRTALDQVNRYCTPERIAAERAQKLDKLQRKVAENQRELSEEQQELARYQRDLDQARAAGDERQVRKLQGKVMDAQDDVAEARTDLNRAQQELDALKHQPA</sequence>
<evidence type="ECO:0000256" key="2">
    <source>
        <dbReference type="SAM" id="SignalP"/>
    </source>
</evidence>
<evidence type="ECO:0000313" key="4">
    <source>
        <dbReference type="Proteomes" id="UP000621859"/>
    </source>
</evidence>
<reference evidence="4" key="1">
    <citation type="journal article" date="2019" name="Int. J. Syst. Evol. Microbiol.">
        <title>The Global Catalogue of Microorganisms (GCM) 10K type strain sequencing project: providing services to taxonomists for standard genome sequencing and annotation.</title>
        <authorList>
            <consortium name="The Broad Institute Genomics Platform"/>
            <consortium name="The Broad Institute Genome Sequencing Center for Infectious Disease"/>
            <person name="Wu L."/>
            <person name="Ma J."/>
        </authorList>
    </citation>
    <scope>NUCLEOTIDE SEQUENCE [LARGE SCALE GENOMIC DNA]</scope>
    <source>
        <strain evidence="4">CGMCC 1.8860</strain>
    </source>
</reference>
<comment type="caution">
    <text evidence="3">The sequence shown here is derived from an EMBL/GenBank/DDBJ whole genome shotgun (WGS) entry which is preliminary data.</text>
</comment>
<feature type="signal peptide" evidence="2">
    <location>
        <begin position="1"/>
        <end position="21"/>
    </location>
</feature>
<evidence type="ECO:0000313" key="3">
    <source>
        <dbReference type="EMBL" id="GGP25921.1"/>
    </source>
</evidence>
<name>A0ABQ2PKS6_9NEIS</name>
<keyword evidence="2" id="KW-0732">Signal</keyword>
<proteinExistence type="predicted"/>
<accession>A0ABQ2PKS6</accession>
<feature type="chain" id="PRO_5045039965" description="DUF1090 domain-containing protein" evidence="2">
    <location>
        <begin position="22"/>
        <end position="151"/>
    </location>
</feature>
<dbReference type="Proteomes" id="UP000621859">
    <property type="component" value="Unassembled WGS sequence"/>
</dbReference>
<dbReference type="EMBL" id="BMLY01000002">
    <property type="protein sequence ID" value="GGP25921.1"/>
    <property type="molecule type" value="Genomic_DNA"/>
</dbReference>
<keyword evidence="4" id="KW-1185">Reference proteome</keyword>
<feature type="region of interest" description="Disordered" evidence="1">
    <location>
        <begin position="86"/>
        <end position="151"/>
    </location>
</feature>
<gene>
    <name evidence="3" type="ORF">GCM10010971_17400</name>
</gene>
<dbReference type="RefSeq" id="WP_188691885.1">
    <property type="nucleotide sequence ID" value="NZ_BMLY01000002.1"/>
</dbReference>